<keyword evidence="4 6" id="KW-0418">Kinase</keyword>
<dbReference type="InterPro" id="IPR011611">
    <property type="entry name" value="PfkB_dom"/>
</dbReference>
<dbReference type="InterPro" id="IPR002139">
    <property type="entry name" value="Ribo/fructo_kinase"/>
</dbReference>
<evidence type="ECO:0000256" key="5">
    <source>
        <dbReference type="ARBA" id="ARBA00022840"/>
    </source>
</evidence>
<dbReference type="GO" id="GO:0008865">
    <property type="term" value="F:fructokinase activity"/>
    <property type="evidence" value="ECO:0007669"/>
    <property type="project" value="UniProtKB-ARBA"/>
</dbReference>
<keyword evidence="2 6" id="KW-0808">Transferase</keyword>
<evidence type="ECO:0000313" key="8">
    <source>
        <dbReference type="EMBL" id="AEG60657.1"/>
    </source>
</evidence>
<dbReference type="GO" id="GO:0006000">
    <property type="term" value="P:fructose metabolic process"/>
    <property type="evidence" value="ECO:0007669"/>
    <property type="project" value="UniProtKB-ARBA"/>
</dbReference>
<dbReference type="RefSeq" id="WP_013842413.1">
    <property type="nucleotide sequence ID" value="NC_015589.1"/>
</dbReference>
<proteinExistence type="inferred from homology"/>
<evidence type="ECO:0000256" key="6">
    <source>
        <dbReference type="RuleBase" id="RU003704"/>
    </source>
</evidence>
<dbReference type="EMBL" id="CP002780">
    <property type="protein sequence ID" value="AEG60657.1"/>
    <property type="molecule type" value="Genomic_DNA"/>
</dbReference>
<name>F6DN68_DESRL</name>
<organism evidence="8 9">
    <name type="scientific">Desulforamulus ruminis (strain ATCC 23193 / DSM 2154 / NCIMB 8452 / DL)</name>
    <name type="common">Desulfotomaculum ruminis</name>
    <dbReference type="NCBI Taxonomy" id="696281"/>
    <lineage>
        <taxon>Bacteria</taxon>
        <taxon>Bacillati</taxon>
        <taxon>Bacillota</taxon>
        <taxon>Clostridia</taxon>
        <taxon>Eubacteriales</taxon>
        <taxon>Peptococcaceae</taxon>
        <taxon>Desulforamulus</taxon>
    </lineage>
</organism>
<dbReference type="PROSITE" id="PS00584">
    <property type="entry name" value="PFKB_KINASES_2"/>
    <property type="match status" value="1"/>
</dbReference>
<evidence type="ECO:0000313" key="9">
    <source>
        <dbReference type="Proteomes" id="UP000009234"/>
    </source>
</evidence>
<reference evidence="8 9" key="2">
    <citation type="journal article" date="2012" name="Stand. Genomic Sci.">
        <title>Complete genome sequence of the sulfate-reducing firmicute Desulfotomaculum ruminis type strain (DL(T)).</title>
        <authorList>
            <person name="Spring S."/>
            <person name="Visser M."/>
            <person name="Lu M."/>
            <person name="Copeland A."/>
            <person name="Lapidus A."/>
            <person name="Lucas S."/>
            <person name="Cheng J.F."/>
            <person name="Han C."/>
            <person name="Tapia R."/>
            <person name="Goodwin L.A."/>
            <person name="Pitluck S."/>
            <person name="Ivanova N."/>
            <person name="Land M."/>
            <person name="Hauser L."/>
            <person name="Larimer F."/>
            <person name="Rohde M."/>
            <person name="Goker M."/>
            <person name="Detter J.C."/>
            <person name="Kyrpides N.C."/>
            <person name="Woyke T."/>
            <person name="Schaap P.J."/>
            <person name="Plugge C.M."/>
            <person name="Muyzer G."/>
            <person name="Kuever J."/>
            <person name="Pereira I.A."/>
            <person name="Parshina S.N."/>
            <person name="Bernier-Latmani R."/>
            <person name="Stams A.J."/>
            <person name="Klenk H.P."/>
        </authorList>
    </citation>
    <scope>NUCLEOTIDE SEQUENCE [LARGE SCALE GENOMIC DNA]</scope>
    <source>
        <strain evidence="9">ATCC 23193 / DSM 2154 / NCIB 8452 / DL</strain>
    </source>
</reference>
<evidence type="ECO:0000256" key="1">
    <source>
        <dbReference type="ARBA" id="ARBA00010688"/>
    </source>
</evidence>
<dbReference type="KEGG" id="dru:Desru_2416"/>
<protein>
    <submittedName>
        <fullName evidence="8">PfkB domain protein</fullName>
    </submittedName>
</protein>
<dbReference type="HOGENOM" id="CLU_027634_6_0_9"/>
<evidence type="ECO:0000256" key="3">
    <source>
        <dbReference type="ARBA" id="ARBA00022741"/>
    </source>
</evidence>
<accession>F6DN68</accession>
<dbReference type="Gene3D" id="3.40.1190.20">
    <property type="match status" value="1"/>
</dbReference>
<keyword evidence="3" id="KW-0547">Nucleotide-binding</keyword>
<reference evidence="9" key="1">
    <citation type="submission" date="2011-05" db="EMBL/GenBank/DDBJ databases">
        <title>Complete sequence of Desulfotomaculum ruminis DSM 2154.</title>
        <authorList>
            <person name="Lucas S."/>
            <person name="Copeland A."/>
            <person name="Lapidus A."/>
            <person name="Cheng J.-F."/>
            <person name="Goodwin L."/>
            <person name="Pitluck S."/>
            <person name="Lu M."/>
            <person name="Detter J.C."/>
            <person name="Han C."/>
            <person name="Tapia R."/>
            <person name="Land M."/>
            <person name="Hauser L."/>
            <person name="Kyrpides N."/>
            <person name="Ivanova N."/>
            <person name="Mikhailova N."/>
            <person name="Pagani I."/>
            <person name="Stams A.J.M."/>
            <person name="Plugge C.M."/>
            <person name="Muyzer G."/>
            <person name="Kuever J."/>
            <person name="Parshina S.N."/>
            <person name="Ivanova A.E."/>
            <person name="Nazina T.N."/>
            <person name="Brambilla E."/>
            <person name="Spring S."/>
            <person name="Klenk H.-P."/>
            <person name="Woyke T."/>
        </authorList>
    </citation>
    <scope>NUCLEOTIDE SEQUENCE [LARGE SCALE GENOMIC DNA]</scope>
    <source>
        <strain evidence="9">ATCC 23193 / DSM 2154 / NCIB 8452 / DL</strain>
    </source>
</reference>
<evidence type="ECO:0000256" key="2">
    <source>
        <dbReference type="ARBA" id="ARBA00022679"/>
    </source>
</evidence>
<dbReference type="STRING" id="696281.Desru_2416"/>
<dbReference type="PANTHER" id="PTHR43085:SF1">
    <property type="entry name" value="PSEUDOURIDINE KINASE-RELATED"/>
    <property type="match status" value="1"/>
</dbReference>
<dbReference type="CDD" id="cd01166">
    <property type="entry name" value="KdgK"/>
    <property type="match status" value="1"/>
</dbReference>
<keyword evidence="9" id="KW-1185">Reference proteome</keyword>
<evidence type="ECO:0000256" key="4">
    <source>
        <dbReference type="ARBA" id="ARBA00022777"/>
    </source>
</evidence>
<dbReference type="eggNOG" id="COG0524">
    <property type="taxonomic scope" value="Bacteria"/>
</dbReference>
<dbReference type="AlphaFoldDB" id="F6DN68"/>
<dbReference type="PANTHER" id="PTHR43085">
    <property type="entry name" value="HEXOKINASE FAMILY MEMBER"/>
    <property type="match status" value="1"/>
</dbReference>
<dbReference type="InterPro" id="IPR050306">
    <property type="entry name" value="PfkB_Carbo_kinase"/>
</dbReference>
<dbReference type="SUPFAM" id="SSF53613">
    <property type="entry name" value="Ribokinase-like"/>
    <property type="match status" value="1"/>
</dbReference>
<feature type="domain" description="Carbohydrate kinase PfkB" evidence="7">
    <location>
        <begin position="1"/>
        <end position="300"/>
    </location>
</feature>
<keyword evidence="5" id="KW-0067">ATP-binding</keyword>
<dbReference type="GO" id="GO:0005524">
    <property type="term" value="F:ATP binding"/>
    <property type="evidence" value="ECO:0007669"/>
    <property type="project" value="UniProtKB-KW"/>
</dbReference>
<dbReference type="InterPro" id="IPR029056">
    <property type="entry name" value="Ribokinase-like"/>
</dbReference>
<dbReference type="InterPro" id="IPR002173">
    <property type="entry name" value="Carboh/pur_kinase_PfkB_CS"/>
</dbReference>
<dbReference type="PRINTS" id="PR00990">
    <property type="entry name" value="RIBOKINASE"/>
</dbReference>
<comment type="similarity">
    <text evidence="1 6">Belongs to the carbohydrate kinase PfkB family.</text>
</comment>
<dbReference type="Pfam" id="PF00294">
    <property type="entry name" value="PfkB"/>
    <property type="match status" value="1"/>
</dbReference>
<evidence type="ECO:0000259" key="7">
    <source>
        <dbReference type="Pfam" id="PF00294"/>
    </source>
</evidence>
<gene>
    <name evidence="8" type="ordered locus">Desru_2416</name>
</gene>
<dbReference type="Proteomes" id="UP000009234">
    <property type="component" value="Chromosome"/>
</dbReference>
<dbReference type="OrthoDB" id="9813569at2"/>
<sequence>MPEVVTLGETMVLMNPESSGPLKYISQFTKQIGGAESNFAIGVVRLGRSAGWISRLGNDEFGKYVLSFIQGEGVDTSQVKFDVSAPTGLYFKERREYGESKVYYYRKDSAASRMSPADLDADYIGSAKILHISGITPALSESCHQTIKEAIAIAKRRGVAICLDPNIRLKLWEKDRARQVIMELAASSDIILPGVSEGEILLGETDPGKIAAQFLALGVQKVVVKLGKKGAYYATPTEHKLVRGYLIDKVVDPIGAGDGFAAGFIAGLLKGYPMEEAVKLGNAVGAMATTVIGDVEGLPTMDEVAVFRGYKEGVDR</sequence>